<evidence type="ECO:0000256" key="7">
    <source>
        <dbReference type="SAM" id="MobiDB-lite"/>
    </source>
</evidence>
<proteinExistence type="inferred from homology"/>
<feature type="region of interest" description="Disordered" evidence="7">
    <location>
        <begin position="1"/>
        <end position="100"/>
    </location>
</feature>
<evidence type="ECO:0000259" key="8">
    <source>
        <dbReference type="SMART" id="SM01370"/>
    </source>
</evidence>
<keyword evidence="6" id="KW-0175">Coiled coil</keyword>
<evidence type="ECO:0000313" key="9">
    <source>
        <dbReference type="EMBL" id="KAF1808488.1"/>
    </source>
</evidence>
<accession>A0A6G1FRY3</accession>
<comment type="subcellular location">
    <subcellularLocation>
        <location evidence="1">Nucleus</location>
    </subcellularLocation>
</comment>
<dbReference type="InterPro" id="IPR006751">
    <property type="entry name" value="TAFII55_prot_cons_reg"/>
</dbReference>
<dbReference type="GO" id="GO:0016251">
    <property type="term" value="F:RNA polymerase II general transcription initiation factor activity"/>
    <property type="evidence" value="ECO:0007669"/>
    <property type="project" value="TreeGrafter"/>
</dbReference>
<sequence>MTGGSGKPTGLKLKLPKSQSAAEPESSSTPKLRLNFKGITTPATENPPSIQPSPEQPKPKRKYTKKPKGDAAPTPNKKRPIDDESSARPKKRINKASIAGAARKGALTPVLKLKSAVSADKPLPKVQKDVRMKIKVQGKPPERPIGVGYDSEDDEVEKDPAIEQAFIIRFLPNADLDYVRQCVQEKRVGLRRDEGGLDMHLRFFDREGRRAVVVIRKSIYAAVLVDLPCVAEGMKSWDRKGWYKSVDVYQMLLVLGPVGDEGEAKTYPLPNEVDPTTWQYAHGLTPPMHHARKRRFRQRVSFRTIEEVEEKVERLLEADKKAQASGGSSIYTLTDGAAVREGSDAGEAEDEDYGYGQPHEQEGMVIDEEMMEADVDDMAKMFEAEFEEDAEGEPADLDTVAVQGHAGDDGEIVVDADAAAAIASRGGNTAVVVEASPAADTGDDDDDDDDDDDADAVADEEDEDFVAAQQELLGIKEQITELENDVQYYRGKLDQEANKLLRGRLQKNIEQREADLEIKKREYVEKGGVLDD</sequence>
<dbReference type="Pfam" id="PF04658">
    <property type="entry name" value="TAFII55_N"/>
    <property type="match status" value="1"/>
</dbReference>
<reference evidence="11" key="3">
    <citation type="submission" date="2025-04" db="UniProtKB">
        <authorList>
            <consortium name="RefSeq"/>
        </authorList>
    </citation>
    <scope>IDENTIFICATION</scope>
    <source>
        <strain evidence="11">CBS 781.70</strain>
    </source>
</reference>
<evidence type="ECO:0000313" key="10">
    <source>
        <dbReference type="Proteomes" id="UP000504638"/>
    </source>
</evidence>
<dbReference type="GO" id="GO:0051123">
    <property type="term" value="P:RNA polymerase II preinitiation complex assembly"/>
    <property type="evidence" value="ECO:0007669"/>
    <property type="project" value="TreeGrafter"/>
</dbReference>
<dbReference type="PANTHER" id="PTHR12228:SF0">
    <property type="entry name" value="TATA-BOX BINDING PROTEIN ASSOCIATED FACTOR 7"/>
    <property type="match status" value="1"/>
</dbReference>
<dbReference type="SMART" id="SM01370">
    <property type="entry name" value="TAFII55_N"/>
    <property type="match status" value="1"/>
</dbReference>
<protein>
    <recommendedName>
        <fullName evidence="8">TAFII55 protein conserved region domain-containing protein</fullName>
    </recommendedName>
</protein>
<dbReference type="GO" id="GO:0005669">
    <property type="term" value="C:transcription factor TFIID complex"/>
    <property type="evidence" value="ECO:0007669"/>
    <property type="project" value="InterPro"/>
</dbReference>
<feature type="region of interest" description="Disordered" evidence="7">
    <location>
        <begin position="431"/>
        <end position="460"/>
    </location>
</feature>
<evidence type="ECO:0000256" key="4">
    <source>
        <dbReference type="ARBA" id="ARBA00023163"/>
    </source>
</evidence>
<dbReference type="GeneID" id="54415038"/>
<evidence type="ECO:0000256" key="6">
    <source>
        <dbReference type="SAM" id="Coils"/>
    </source>
</evidence>
<dbReference type="EMBL" id="ML975183">
    <property type="protein sequence ID" value="KAF1808488.1"/>
    <property type="molecule type" value="Genomic_DNA"/>
</dbReference>
<feature type="coiled-coil region" evidence="6">
    <location>
        <begin position="465"/>
        <end position="526"/>
    </location>
</feature>
<dbReference type="Proteomes" id="UP000504638">
    <property type="component" value="Unplaced"/>
</dbReference>
<feature type="compositionally biased region" description="Acidic residues" evidence="7">
    <location>
        <begin position="441"/>
        <end position="460"/>
    </location>
</feature>
<dbReference type="AlphaFoldDB" id="A0A6G1FRY3"/>
<dbReference type="CDD" id="cd08047">
    <property type="entry name" value="TAF7"/>
    <property type="match status" value="1"/>
</dbReference>
<evidence type="ECO:0000256" key="3">
    <source>
        <dbReference type="ARBA" id="ARBA00023015"/>
    </source>
</evidence>
<reference evidence="11" key="2">
    <citation type="submission" date="2020-04" db="EMBL/GenBank/DDBJ databases">
        <authorList>
            <consortium name="NCBI Genome Project"/>
        </authorList>
    </citation>
    <scope>NUCLEOTIDE SEQUENCE</scope>
    <source>
        <strain evidence="11">CBS 781.70</strain>
    </source>
</reference>
<evidence type="ECO:0000256" key="2">
    <source>
        <dbReference type="ARBA" id="ARBA00009368"/>
    </source>
</evidence>
<comment type="similarity">
    <text evidence="2">Belongs to the TAF7 family.</text>
</comment>
<keyword evidence="10" id="KW-1185">Reference proteome</keyword>
<feature type="compositionally biased region" description="Low complexity" evidence="7">
    <location>
        <begin position="8"/>
        <end position="18"/>
    </location>
</feature>
<feature type="domain" description="TAFII55 protein conserved region" evidence="8">
    <location>
        <begin position="162"/>
        <end position="324"/>
    </location>
</feature>
<evidence type="ECO:0000256" key="1">
    <source>
        <dbReference type="ARBA" id="ARBA00004123"/>
    </source>
</evidence>
<reference evidence="9 11" key="1">
    <citation type="submission" date="2020-01" db="EMBL/GenBank/DDBJ databases">
        <authorList>
            <consortium name="DOE Joint Genome Institute"/>
            <person name="Haridas S."/>
            <person name="Albert R."/>
            <person name="Binder M."/>
            <person name="Bloem J."/>
            <person name="Labutti K."/>
            <person name="Salamov A."/>
            <person name="Andreopoulos B."/>
            <person name="Baker S.E."/>
            <person name="Barry K."/>
            <person name="Bills G."/>
            <person name="Bluhm B.H."/>
            <person name="Cannon C."/>
            <person name="Castanera R."/>
            <person name="Culley D.E."/>
            <person name="Daum C."/>
            <person name="Ezra D."/>
            <person name="Gonzalez J.B."/>
            <person name="Henrissat B."/>
            <person name="Kuo A."/>
            <person name="Liang C."/>
            <person name="Lipzen A."/>
            <person name="Lutzoni F."/>
            <person name="Magnuson J."/>
            <person name="Mondo S."/>
            <person name="Nolan M."/>
            <person name="Ohm R."/>
            <person name="Pangilinan J."/>
            <person name="Park H.-J."/>
            <person name="Ramirez L."/>
            <person name="Alfaro M."/>
            <person name="Sun H."/>
            <person name="Tritt A."/>
            <person name="Yoshinaga Y."/>
            <person name="Zwiers L.-H."/>
            <person name="Turgeon B.G."/>
            <person name="Goodwin S.B."/>
            <person name="Spatafora J.W."/>
            <person name="Crous P.W."/>
            <person name="Grigoriev I.V."/>
        </authorList>
    </citation>
    <scope>NUCLEOTIDE SEQUENCE</scope>
    <source>
        <strain evidence="9 11">CBS 781.70</strain>
    </source>
</reference>
<name>A0A6G1FRY3_9PEZI</name>
<keyword evidence="3" id="KW-0805">Transcription regulation</keyword>
<dbReference type="RefSeq" id="XP_033530119.1">
    <property type="nucleotide sequence ID" value="XM_033674468.1"/>
</dbReference>
<dbReference type="InterPro" id="IPR037817">
    <property type="entry name" value="TAF7"/>
</dbReference>
<evidence type="ECO:0000256" key="5">
    <source>
        <dbReference type="ARBA" id="ARBA00023242"/>
    </source>
</evidence>
<keyword evidence="5" id="KW-0539">Nucleus</keyword>
<evidence type="ECO:0000313" key="11">
    <source>
        <dbReference type="RefSeq" id="XP_033530119.1"/>
    </source>
</evidence>
<keyword evidence="4" id="KW-0804">Transcription</keyword>
<gene>
    <name evidence="9 11" type="ORF">P152DRAFT_218566</name>
</gene>
<dbReference type="PANTHER" id="PTHR12228">
    <property type="entry name" value="TRANSCRIPTION INITIATION FACTOR TFIID 55 KD SUBUNIT-RELATED"/>
    <property type="match status" value="1"/>
</dbReference>
<dbReference type="OrthoDB" id="153872at2759"/>
<feature type="compositionally biased region" description="Polar residues" evidence="7">
    <location>
        <begin position="19"/>
        <end position="30"/>
    </location>
</feature>
<organism evidence="9">
    <name type="scientific">Eremomyces bilateralis CBS 781.70</name>
    <dbReference type="NCBI Taxonomy" id="1392243"/>
    <lineage>
        <taxon>Eukaryota</taxon>
        <taxon>Fungi</taxon>
        <taxon>Dikarya</taxon>
        <taxon>Ascomycota</taxon>
        <taxon>Pezizomycotina</taxon>
        <taxon>Dothideomycetes</taxon>
        <taxon>Dothideomycetes incertae sedis</taxon>
        <taxon>Eremomycetales</taxon>
        <taxon>Eremomycetaceae</taxon>
        <taxon>Eremomyces</taxon>
    </lineage>
</organism>